<sequence>MPTSMKALVTAIPNTAVVEDVPIPEPGVNEVRVKVHAVALNPVDALYVSNLPCGPGRTVGSDIAGTVDKVGDGVKGWRVGDRIAGLLQGATTATPCPGGFAEYAILEEDLAIHIPSGVSFEEAATVPLCSLTVAQALKALFIRLEINAPFSSPFKFDVSSEKPPTILIYSAATSLGLFAISLIKLLSTSSGSTYRIFATASPKNHQKLKDLGVEAVFDYKSPTWTQDVIRASGGISYGFDCISEESSTALISQTYGANGNLAVVRKYAWNKDGVRDGVIPLYGAVWSGLGYDIAYNNEVLPALPLWRQFSVEFFKFLSAGSSEDRTIFPISPNPVRVMPGGLSRIVPEGFSLFGPGKALKEAEIEGKEWMRPISGEKIVYRLLNTQS</sequence>
<dbReference type="InterPro" id="IPR020843">
    <property type="entry name" value="ER"/>
</dbReference>
<proteinExistence type="predicted"/>
<dbReference type="SUPFAM" id="SSF51735">
    <property type="entry name" value="NAD(P)-binding Rossmann-fold domains"/>
    <property type="match status" value="1"/>
</dbReference>
<name>A0A409XCA3_PSICY</name>
<feature type="domain" description="Enoyl reductase (ER)" evidence="1">
    <location>
        <begin position="11"/>
        <end position="359"/>
    </location>
</feature>
<dbReference type="SMART" id="SM00829">
    <property type="entry name" value="PKS_ER"/>
    <property type="match status" value="1"/>
</dbReference>
<dbReference type="InterPro" id="IPR036291">
    <property type="entry name" value="NAD(P)-bd_dom_sf"/>
</dbReference>
<dbReference type="Pfam" id="PF08240">
    <property type="entry name" value="ADH_N"/>
    <property type="match status" value="1"/>
</dbReference>
<reference evidence="2 3" key="1">
    <citation type="journal article" date="2018" name="Evol. Lett.">
        <title>Horizontal gene cluster transfer increased hallucinogenic mushroom diversity.</title>
        <authorList>
            <person name="Reynolds H.T."/>
            <person name="Vijayakumar V."/>
            <person name="Gluck-Thaler E."/>
            <person name="Korotkin H.B."/>
            <person name="Matheny P.B."/>
            <person name="Slot J.C."/>
        </authorList>
    </citation>
    <scope>NUCLEOTIDE SEQUENCE [LARGE SCALE GENOMIC DNA]</scope>
    <source>
        <strain evidence="2 3">2631</strain>
    </source>
</reference>
<dbReference type="AlphaFoldDB" id="A0A409XCA3"/>
<dbReference type="OrthoDB" id="10257049at2759"/>
<organism evidence="2 3">
    <name type="scientific">Psilocybe cyanescens</name>
    <dbReference type="NCBI Taxonomy" id="93625"/>
    <lineage>
        <taxon>Eukaryota</taxon>
        <taxon>Fungi</taxon>
        <taxon>Dikarya</taxon>
        <taxon>Basidiomycota</taxon>
        <taxon>Agaricomycotina</taxon>
        <taxon>Agaricomycetes</taxon>
        <taxon>Agaricomycetidae</taxon>
        <taxon>Agaricales</taxon>
        <taxon>Agaricineae</taxon>
        <taxon>Strophariaceae</taxon>
        <taxon>Psilocybe</taxon>
    </lineage>
</organism>
<evidence type="ECO:0000313" key="3">
    <source>
        <dbReference type="Proteomes" id="UP000283269"/>
    </source>
</evidence>
<accession>A0A409XCA3</accession>
<protein>
    <recommendedName>
        <fullName evidence="1">Enoyl reductase (ER) domain-containing protein</fullName>
    </recommendedName>
</protein>
<dbReference type="InterPro" id="IPR013154">
    <property type="entry name" value="ADH-like_N"/>
</dbReference>
<dbReference type="Gene3D" id="3.40.50.720">
    <property type="entry name" value="NAD(P)-binding Rossmann-like Domain"/>
    <property type="match status" value="1"/>
</dbReference>
<dbReference type="PANTHER" id="PTHR45348:SF7">
    <property type="entry name" value="ZINC BINDING OXIDOREDUCTASE, PUTATIVE-RELATED"/>
    <property type="match status" value="1"/>
</dbReference>
<evidence type="ECO:0000259" key="1">
    <source>
        <dbReference type="SMART" id="SM00829"/>
    </source>
</evidence>
<dbReference type="InterPro" id="IPR047122">
    <property type="entry name" value="Trans-enoyl_RdTase-like"/>
</dbReference>
<gene>
    <name evidence="2" type="ORF">CVT25_002106</name>
</gene>
<keyword evidence="3" id="KW-1185">Reference proteome</keyword>
<dbReference type="Proteomes" id="UP000283269">
    <property type="component" value="Unassembled WGS sequence"/>
</dbReference>
<evidence type="ECO:0000313" key="2">
    <source>
        <dbReference type="EMBL" id="PPQ88360.1"/>
    </source>
</evidence>
<dbReference type="PANTHER" id="PTHR45348">
    <property type="entry name" value="HYPOTHETICAL OXIDOREDUCTASE (EUROFUNG)"/>
    <property type="match status" value="1"/>
</dbReference>
<dbReference type="EMBL" id="NHYD01002089">
    <property type="protein sequence ID" value="PPQ88360.1"/>
    <property type="molecule type" value="Genomic_DNA"/>
</dbReference>
<dbReference type="Gene3D" id="3.90.180.10">
    <property type="entry name" value="Medium-chain alcohol dehydrogenases, catalytic domain"/>
    <property type="match status" value="1"/>
</dbReference>
<comment type="caution">
    <text evidence="2">The sequence shown here is derived from an EMBL/GenBank/DDBJ whole genome shotgun (WGS) entry which is preliminary data.</text>
</comment>
<dbReference type="STRING" id="93625.A0A409XCA3"/>
<dbReference type="GO" id="GO:0016651">
    <property type="term" value="F:oxidoreductase activity, acting on NAD(P)H"/>
    <property type="evidence" value="ECO:0007669"/>
    <property type="project" value="InterPro"/>
</dbReference>
<dbReference type="InterPro" id="IPR011032">
    <property type="entry name" value="GroES-like_sf"/>
</dbReference>
<dbReference type="CDD" id="cd08249">
    <property type="entry name" value="enoyl_reductase_like"/>
    <property type="match status" value="1"/>
</dbReference>
<dbReference type="InParanoid" id="A0A409XCA3"/>
<dbReference type="SUPFAM" id="SSF50129">
    <property type="entry name" value="GroES-like"/>
    <property type="match status" value="1"/>
</dbReference>